<accession>A0A4D7JRX9</accession>
<dbReference type="RefSeq" id="WP_137091872.1">
    <property type="nucleotide sequence ID" value="NZ_CP028923.1"/>
</dbReference>
<evidence type="ECO:0000313" key="2">
    <source>
        <dbReference type="EMBL" id="QCK16280.1"/>
    </source>
</evidence>
<name>A0A4D7JRX9_9BACT</name>
<dbReference type="PROSITE" id="PS50011">
    <property type="entry name" value="PROTEIN_KINASE_DOM"/>
    <property type="match status" value="1"/>
</dbReference>
<dbReference type="GO" id="GO:0005524">
    <property type="term" value="F:ATP binding"/>
    <property type="evidence" value="ECO:0007669"/>
    <property type="project" value="InterPro"/>
</dbReference>
<dbReference type="PANTHER" id="PTHR43173:SF19">
    <property type="entry name" value="AARF DOMAIN-CONTAINING PROTEIN KINASE 1"/>
    <property type="match status" value="1"/>
</dbReference>
<sequence>MTKKRQDSIPAGKVKRASKFLSTGFKVGGNYVKHYAKKATGGKATQESLDEANAEDIYGLLSELKGSVLKVAQMLSMEDQMLPMAYQERFALSQNRVPPLSGPLIKKTFMKYLGKKPSEIFDHFSAEAKYAASIGQVHKASIGDENYAVKIQYPGVADSIQSDLKIARPLAAKLLNLSLKDLDYYVKEVESKLIEETDYVQELSQGIYISQKCNHLDGVVFPEFKKDLSSEKILVMEWLEGPSLKDYIEKNKGTDRAGADQIGQALWNFYNYQVHQLGIVHADPHPGNFVITSKGDLGVLDFGCTKEIPEHFYNSFFALINQEVLDNDEMLEKYLIELEIIRKNDTADTKKYLIEVYREIIGMVAEPIIAGRFDFSDRSYFEKINNTGQALSKDKKLKKIGTARGSRHAIYINRTYFGLYRLLHMLGATVDTTTFINKTEISEA</sequence>
<evidence type="ECO:0000259" key="1">
    <source>
        <dbReference type="PROSITE" id="PS50011"/>
    </source>
</evidence>
<reference evidence="2 3" key="1">
    <citation type="submission" date="2018-04" db="EMBL/GenBank/DDBJ databases">
        <title>Complete genome uncultured novel isolate.</title>
        <authorList>
            <person name="Merlino G."/>
        </authorList>
    </citation>
    <scope>NUCLEOTIDE SEQUENCE [LARGE SCALE GENOMIC DNA]</scope>
    <source>
        <strain evidence="3">R1DC9</strain>
    </source>
</reference>
<dbReference type="EMBL" id="CP028923">
    <property type="protein sequence ID" value="QCK16280.1"/>
    <property type="molecule type" value="Genomic_DNA"/>
</dbReference>
<dbReference type="Pfam" id="PF03109">
    <property type="entry name" value="ABC1"/>
    <property type="match status" value="1"/>
</dbReference>
<proteinExistence type="predicted"/>
<dbReference type="Gene3D" id="1.10.510.10">
    <property type="entry name" value="Transferase(Phosphotransferase) domain 1"/>
    <property type="match status" value="1"/>
</dbReference>
<gene>
    <name evidence="2" type="ORF">DCC35_16810</name>
</gene>
<dbReference type="InterPro" id="IPR000719">
    <property type="entry name" value="Prot_kinase_dom"/>
</dbReference>
<dbReference type="InterPro" id="IPR004147">
    <property type="entry name" value="ABC1_dom"/>
</dbReference>
<dbReference type="KEGG" id="fpf:DCC35_16810"/>
<keyword evidence="3" id="KW-1185">Reference proteome</keyword>
<evidence type="ECO:0000313" key="3">
    <source>
        <dbReference type="Proteomes" id="UP000298616"/>
    </source>
</evidence>
<feature type="domain" description="Protein kinase" evidence="1">
    <location>
        <begin position="134"/>
        <end position="444"/>
    </location>
</feature>
<dbReference type="AlphaFoldDB" id="A0A4D7JRX9"/>
<organism evidence="2 3">
    <name type="scientific">Mangrovivirga cuniculi</name>
    <dbReference type="NCBI Taxonomy" id="2715131"/>
    <lineage>
        <taxon>Bacteria</taxon>
        <taxon>Pseudomonadati</taxon>
        <taxon>Bacteroidota</taxon>
        <taxon>Cytophagia</taxon>
        <taxon>Cytophagales</taxon>
        <taxon>Mangrovivirgaceae</taxon>
        <taxon>Mangrovivirga</taxon>
    </lineage>
</organism>
<dbReference type="OrthoDB" id="9795390at2"/>
<dbReference type="GO" id="GO:0004672">
    <property type="term" value="F:protein kinase activity"/>
    <property type="evidence" value="ECO:0007669"/>
    <property type="project" value="InterPro"/>
</dbReference>
<dbReference type="InterPro" id="IPR051130">
    <property type="entry name" value="Mito_struct-func_regulator"/>
</dbReference>
<dbReference type="SUPFAM" id="SSF56112">
    <property type="entry name" value="Protein kinase-like (PK-like)"/>
    <property type="match status" value="1"/>
</dbReference>
<dbReference type="InterPro" id="IPR011009">
    <property type="entry name" value="Kinase-like_dom_sf"/>
</dbReference>
<dbReference type="Proteomes" id="UP000298616">
    <property type="component" value="Chromosome"/>
</dbReference>
<dbReference type="PANTHER" id="PTHR43173">
    <property type="entry name" value="ABC1 FAMILY PROTEIN"/>
    <property type="match status" value="1"/>
</dbReference>
<protein>
    <submittedName>
        <fullName evidence="2">ABC transporter</fullName>
    </submittedName>
</protein>